<dbReference type="NCBIfam" id="TIGR00636">
    <property type="entry name" value="PduO_Nterm"/>
    <property type="match status" value="1"/>
</dbReference>
<dbReference type="AlphaFoldDB" id="A0A1G1V1Z3"/>
<dbReference type="Pfam" id="PF01923">
    <property type="entry name" value="Cob_adeno_trans"/>
    <property type="match status" value="1"/>
</dbReference>
<accession>A0A1G1V1Z3</accession>
<sequence length="182" mass="20018">MSIYTKKGDSGTTALLGLSERVSKDAQRIVALGCLDELNSQLGVAVSFLTQDQSSLLEEIRSIQQDLFEINTEVATVAPRDPPFLADSDKARRLERFIDQQEAGLPPLSHFIYLGGSPAGAALHLARSVCRRAEREVVRLSRKEDVNASIARYLNRLSDALFVMARLANHLAGSPEEPWKGK</sequence>
<evidence type="ECO:0000256" key="2">
    <source>
        <dbReference type="ARBA" id="ARBA00022741"/>
    </source>
</evidence>
<dbReference type="UniPathway" id="UPA00148">
    <property type="reaction ID" value="UER00233"/>
</dbReference>
<dbReference type="EC" id="2.5.1.17" evidence="4"/>
<organism evidence="6 7">
    <name type="scientific">Candidatus Blackburnbacteria bacterium RIFCSPHIGHO2_01_FULL_43_15b</name>
    <dbReference type="NCBI Taxonomy" id="1797513"/>
    <lineage>
        <taxon>Bacteria</taxon>
        <taxon>Candidatus Blackburniibacteriota</taxon>
    </lineage>
</organism>
<comment type="caution">
    <text evidence="6">The sequence shown here is derived from an EMBL/GenBank/DDBJ whole genome shotgun (WGS) entry which is preliminary data.</text>
</comment>
<dbReference type="Proteomes" id="UP000177967">
    <property type="component" value="Unassembled WGS sequence"/>
</dbReference>
<keyword evidence="1 4" id="KW-0808">Transferase</keyword>
<keyword evidence="3 4" id="KW-0067">ATP-binding</keyword>
<proteinExistence type="inferred from homology"/>
<dbReference type="GO" id="GO:0005524">
    <property type="term" value="F:ATP binding"/>
    <property type="evidence" value="ECO:0007669"/>
    <property type="project" value="UniProtKB-UniRule"/>
</dbReference>
<comment type="catalytic activity">
    <reaction evidence="4">
        <text>2 cob(II)yrinate a,c diamide + reduced [electron-transfer flavoprotein] + 2 ATP = 2 adenosylcob(III)yrinate a,c-diamide + 2 triphosphate + oxidized [electron-transfer flavoprotein] + 3 H(+)</text>
        <dbReference type="Rhea" id="RHEA:11528"/>
        <dbReference type="Rhea" id="RHEA-COMP:10685"/>
        <dbReference type="Rhea" id="RHEA-COMP:10686"/>
        <dbReference type="ChEBI" id="CHEBI:15378"/>
        <dbReference type="ChEBI" id="CHEBI:18036"/>
        <dbReference type="ChEBI" id="CHEBI:30616"/>
        <dbReference type="ChEBI" id="CHEBI:57692"/>
        <dbReference type="ChEBI" id="CHEBI:58307"/>
        <dbReference type="ChEBI" id="CHEBI:58503"/>
        <dbReference type="ChEBI" id="CHEBI:58537"/>
        <dbReference type="EC" id="2.5.1.17"/>
    </reaction>
</comment>
<protein>
    <recommendedName>
        <fullName evidence="4">Corrinoid adenosyltransferase</fullName>
        <ecNumber evidence="4">2.5.1.17</ecNumber>
    </recommendedName>
    <alternativeName>
        <fullName evidence="4">Cob(II)alamin adenosyltransferase</fullName>
    </alternativeName>
    <alternativeName>
        <fullName evidence="4">Cob(II)yrinic acid a,c-diamide adenosyltransferase</fullName>
    </alternativeName>
    <alternativeName>
        <fullName evidence="4">Cobinamide/cobalamin adenosyltransferase</fullName>
    </alternativeName>
</protein>
<dbReference type="STRING" id="1797513.A2782_01145"/>
<keyword evidence="4" id="KW-0169">Cobalamin biosynthesis</keyword>
<comment type="similarity">
    <text evidence="4">Belongs to the Cob(I)alamin adenosyltransferase family.</text>
</comment>
<evidence type="ECO:0000256" key="4">
    <source>
        <dbReference type="RuleBase" id="RU366026"/>
    </source>
</evidence>
<comment type="catalytic activity">
    <reaction evidence="4">
        <text>2 cob(II)alamin + reduced [electron-transfer flavoprotein] + 2 ATP = 2 adenosylcob(III)alamin + 2 triphosphate + oxidized [electron-transfer flavoprotein] + 3 H(+)</text>
        <dbReference type="Rhea" id="RHEA:28671"/>
        <dbReference type="Rhea" id="RHEA-COMP:10685"/>
        <dbReference type="Rhea" id="RHEA-COMP:10686"/>
        <dbReference type="ChEBI" id="CHEBI:15378"/>
        <dbReference type="ChEBI" id="CHEBI:16304"/>
        <dbReference type="ChEBI" id="CHEBI:18036"/>
        <dbReference type="ChEBI" id="CHEBI:18408"/>
        <dbReference type="ChEBI" id="CHEBI:30616"/>
        <dbReference type="ChEBI" id="CHEBI:57692"/>
        <dbReference type="ChEBI" id="CHEBI:58307"/>
        <dbReference type="EC" id="2.5.1.17"/>
    </reaction>
</comment>
<evidence type="ECO:0000256" key="1">
    <source>
        <dbReference type="ARBA" id="ARBA00022679"/>
    </source>
</evidence>
<name>A0A1G1V1Z3_9BACT</name>
<feature type="domain" description="Cobalamin adenosyltransferase-like" evidence="5">
    <location>
        <begin position="3"/>
        <end position="167"/>
    </location>
</feature>
<dbReference type="GO" id="GO:0009236">
    <property type="term" value="P:cobalamin biosynthetic process"/>
    <property type="evidence" value="ECO:0007669"/>
    <property type="project" value="UniProtKB-UniRule"/>
</dbReference>
<evidence type="ECO:0000256" key="3">
    <source>
        <dbReference type="ARBA" id="ARBA00022840"/>
    </source>
</evidence>
<evidence type="ECO:0000313" key="7">
    <source>
        <dbReference type="Proteomes" id="UP000177967"/>
    </source>
</evidence>
<dbReference type="EMBL" id="MHBW01000010">
    <property type="protein sequence ID" value="OGY09409.1"/>
    <property type="molecule type" value="Genomic_DNA"/>
</dbReference>
<keyword evidence="2 4" id="KW-0547">Nucleotide-binding</keyword>
<dbReference type="InterPro" id="IPR029499">
    <property type="entry name" value="PduO-typ"/>
</dbReference>
<dbReference type="PANTHER" id="PTHR12213:SF0">
    <property type="entry name" value="CORRINOID ADENOSYLTRANSFERASE MMAB"/>
    <property type="match status" value="1"/>
</dbReference>
<evidence type="ECO:0000259" key="5">
    <source>
        <dbReference type="Pfam" id="PF01923"/>
    </source>
</evidence>
<gene>
    <name evidence="6" type="ORF">A2782_01145</name>
</gene>
<reference evidence="6 7" key="1">
    <citation type="journal article" date="2016" name="Nat. Commun.">
        <title>Thousands of microbial genomes shed light on interconnected biogeochemical processes in an aquifer system.</title>
        <authorList>
            <person name="Anantharaman K."/>
            <person name="Brown C.T."/>
            <person name="Hug L.A."/>
            <person name="Sharon I."/>
            <person name="Castelle C.J."/>
            <person name="Probst A.J."/>
            <person name="Thomas B.C."/>
            <person name="Singh A."/>
            <person name="Wilkins M.J."/>
            <person name="Karaoz U."/>
            <person name="Brodie E.L."/>
            <person name="Williams K.H."/>
            <person name="Hubbard S.S."/>
            <person name="Banfield J.F."/>
        </authorList>
    </citation>
    <scope>NUCLEOTIDE SEQUENCE [LARGE SCALE GENOMIC DNA]</scope>
</reference>
<dbReference type="GO" id="GO:0008817">
    <property type="term" value="F:corrinoid adenosyltransferase activity"/>
    <property type="evidence" value="ECO:0007669"/>
    <property type="project" value="UniProtKB-UniRule"/>
</dbReference>
<comment type="pathway">
    <text evidence="4">Cofactor biosynthesis; adenosylcobalamin biosynthesis; adenosylcobalamin from cob(II)yrinate a,c-diamide: step 2/7.</text>
</comment>
<dbReference type="Gene3D" id="1.20.1200.10">
    <property type="entry name" value="Cobalamin adenosyltransferase-like"/>
    <property type="match status" value="1"/>
</dbReference>
<dbReference type="InterPro" id="IPR016030">
    <property type="entry name" value="CblAdoTrfase-like"/>
</dbReference>
<dbReference type="InterPro" id="IPR036451">
    <property type="entry name" value="CblAdoTrfase-like_sf"/>
</dbReference>
<dbReference type="PANTHER" id="PTHR12213">
    <property type="entry name" value="CORRINOID ADENOSYLTRANSFERASE"/>
    <property type="match status" value="1"/>
</dbReference>
<evidence type="ECO:0000313" key="6">
    <source>
        <dbReference type="EMBL" id="OGY09409.1"/>
    </source>
</evidence>
<dbReference type="SUPFAM" id="SSF89028">
    <property type="entry name" value="Cobalamin adenosyltransferase-like"/>
    <property type="match status" value="1"/>
</dbReference>